<reference evidence="1" key="1">
    <citation type="journal article" date="2014" name="Int. J. Syst. Evol. Microbiol.">
        <title>Complete genome sequence of Corynebacterium casei LMG S-19264T (=DSM 44701T), isolated from a smear-ripened cheese.</title>
        <authorList>
            <consortium name="US DOE Joint Genome Institute (JGI-PGF)"/>
            <person name="Walter F."/>
            <person name="Albersmeier A."/>
            <person name="Kalinowski J."/>
            <person name="Ruckert C."/>
        </authorList>
    </citation>
    <scope>NUCLEOTIDE SEQUENCE</scope>
    <source>
        <strain evidence="1">JCM 3086</strain>
    </source>
</reference>
<reference evidence="1" key="2">
    <citation type="submission" date="2020-09" db="EMBL/GenBank/DDBJ databases">
        <authorList>
            <person name="Sun Q."/>
            <person name="Ohkuma M."/>
        </authorList>
    </citation>
    <scope>NUCLEOTIDE SEQUENCE</scope>
    <source>
        <strain evidence="1">JCM 3086</strain>
    </source>
</reference>
<keyword evidence="2" id="KW-1185">Reference proteome</keyword>
<comment type="caution">
    <text evidence="1">The sequence shown here is derived from an EMBL/GenBank/DDBJ whole genome shotgun (WGS) entry which is preliminary data.</text>
</comment>
<dbReference type="Proteomes" id="UP000657574">
    <property type="component" value="Unassembled WGS sequence"/>
</dbReference>
<sequence length="103" mass="11519">MLAGVPRPSEENGDLRILDSWTVGEDTICVAYQGWWEDGTIGLRRRIDDDLPVSWVVGQILDAELGEPPGGMIEGAEPDSRGIVWWHGEPPEWWKNALLNPAR</sequence>
<name>A0A917PEP5_9ACTN</name>
<evidence type="ECO:0000313" key="2">
    <source>
        <dbReference type="Proteomes" id="UP000657574"/>
    </source>
</evidence>
<organism evidence="1 2">
    <name type="scientific">Streptomyces brasiliensis</name>
    <dbReference type="NCBI Taxonomy" id="1954"/>
    <lineage>
        <taxon>Bacteria</taxon>
        <taxon>Bacillati</taxon>
        <taxon>Actinomycetota</taxon>
        <taxon>Actinomycetes</taxon>
        <taxon>Kitasatosporales</taxon>
        <taxon>Streptomycetaceae</taxon>
        <taxon>Streptomyces</taxon>
    </lineage>
</organism>
<protein>
    <submittedName>
        <fullName evidence="1">Uncharacterized protein</fullName>
    </submittedName>
</protein>
<dbReference type="AlphaFoldDB" id="A0A917PEP5"/>
<dbReference type="EMBL" id="BMQA01000174">
    <property type="protein sequence ID" value="GGJ73275.1"/>
    <property type="molecule type" value="Genomic_DNA"/>
</dbReference>
<gene>
    <name evidence="1" type="ORF">GCM10010121_099770</name>
</gene>
<evidence type="ECO:0000313" key="1">
    <source>
        <dbReference type="EMBL" id="GGJ73275.1"/>
    </source>
</evidence>
<proteinExistence type="predicted"/>
<accession>A0A917PEP5</accession>